<dbReference type="EMBL" id="CAJVQA010064315">
    <property type="protein sequence ID" value="CAG8830569.1"/>
    <property type="molecule type" value="Genomic_DNA"/>
</dbReference>
<dbReference type="Proteomes" id="UP000789759">
    <property type="component" value="Unassembled WGS sequence"/>
</dbReference>
<protein>
    <submittedName>
        <fullName evidence="1">2786_t:CDS:1</fullName>
    </submittedName>
</protein>
<proteinExistence type="predicted"/>
<accession>A0A9N9KJE9</accession>
<sequence>QLLFFKMNSNEKNINKSISIITKNKKKSGGCSEGPVWNYFTKREKIGKGKYQIICNLYDASWNYNELIELESHLANYYSKADPKIIRQFFIKILSNTSKENILNKKRKSNIQGNFDQY</sequence>
<organism evidence="1 2">
    <name type="scientific">Cetraspora pellucida</name>
    <dbReference type="NCBI Taxonomy" id="1433469"/>
    <lineage>
        <taxon>Eukaryota</taxon>
        <taxon>Fungi</taxon>
        <taxon>Fungi incertae sedis</taxon>
        <taxon>Mucoromycota</taxon>
        <taxon>Glomeromycotina</taxon>
        <taxon>Glomeromycetes</taxon>
        <taxon>Diversisporales</taxon>
        <taxon>Gigasporaceae</taxon>
        <taxon>Cetraspora</taxon>
    </lineage>
</organism>
<keyword evidence="2" id="KW-1185">Reference proteome</keyword>
<evidence type="ECO:0000313" key="1">
    <source>
        <dbReference type="EMBL" id="CAG8830569.1"/>
    </source>
</evidence>
<reference evidence="1" key="1">
    <citation type="submission" date="2021-06" db="EMBL/GenBank/DDBJ databases">
        <authorList>
            <person name="Kallberg Y."/>
            <person name="Tangrot J."/>
            <person name="Rosling A."/>
        </authorList>
    </citation>
    <scope>NUCLEOTIDE SEQUENCE</scope>
    <source>
        <strain evidence="1">FL966</strain>
    </source>
</reference>
<comment type="caution">
    <text evidence="1">The sequence shown here is derived from an EMBL/GenBank/DDBJ whole genome shotgun (WGS) entry which is preliminary data.</text>
</comment>
<dbReference type="AlphaFoldDB" id="A0A9N9KJE9"/>
<evidence type="ECO:0000313" key="2">
    <source>
        <dbReference type="Proteomes" id="UP000789759"/>
    </source>
</evidence>
<feature type="non-terminal residue" evidence="1">
    <location>
        <position position="1"/>
    </location>
</feature>
<name>A0A9N9KJE9_9GLOM</name>
<gene>
    <name evidence="1" type="ORF">CPELLU_LOCUS20620</name>
</gene>
<feature type="non-terminal residue" evidence="1">
    <location>
        <position position="118"/>
    </location>
</feature>